<protein>
    <recommendedName>
        <fullName evidence="3">OsmC-like protein</fullName>
    </recommendedName>
</protein>
<dbReference type="AlphaFoldDB" id="A0A344UY90"/>
<dbReference type="InterPro" id="IPR036102">
    <property type="entry name" value="OsmC/Ohrsf"/>
</dbReference>
<dbReference type="PANTHER" id="PTHR34352:SF1">
    <property type="entry name" value="PROTEIN YHFA"/>
    <property type="match status" value="1"/>
</dbReference>
<evidence type="ECO:0000313" key="1">
    <source>
        <dbReference type="EMBL" id="AXE40238.1"/>
    </source>
</evidence>
<dbReference type="OrthoDB" id="4864805at2"/>
<gene>
    <name evidence="1" type="ORF">JS278_03104</name>
</gene>
<evidence type="ECO:0008006" key="3">
    <source>
        <dbReference type="Google" id="ProtNLM"/>
    </source>
</evidence>
<organism evidence="1 2">
    <name type="scientific">Acidipropionibacterium virtanenii</name>
    <dbReference type="NCBI Taxonomy" id="2057246"/>
    <lineage>
        <taxon>Bacteria</taxon>
        <taxon>Bacillati</taxon>
        <taxon>Actinomycetota</taxon>
        <taxon>Actinomycetes</taxon>
        <taxon>Propionibacteriales</taxon>
        <taxon>Propionibacteriaceae</taxon>
        <taxon>Acidipropionibacterium</taxon>
    </lineage>
</organism>
<proteinExistence type="predicted"/>
<keyword evidence="2" id="KW-1185">Reference proteome</keyword>
<dbReference type="InterPro" id="IPR003718">
    <property type="entry name" value="OsmC/Ohr_fam"/>
</dbReference>
<dbReference type="Gene3D" id="3.30.300.20">
    <property type="match status" value="1"/>
</dbReference>
<dbReference type="SUPFAM" id="SSF82784">
    <property type="entry name" value="OsmC-like"/>
    <property type="match status" value="1"/>
</dbReference>
<dbReference type="EMBL" id="CP025198">
    <property type="protein sequence ID" value="AXE40238.1"/>
    <property type="molecule type" value="Genomic_DNA"/>
</dbReference>
<dbReference type="PANTHER" id="PTHR34352">
    <property type="entry name" value="PROTEIN YHFA"/>
    <property type="match status" value="1"/>
</dbReference>
<reference evidence="1 2" key="1">
    <citation type="submission" date="2017-12" db="EMBL/GenBank/DDBJ databases">
        <title>The whole genome sequence of the Acidipropionibacterium virtanenii sp. nov. type strain JS278.</title>
        <authorList>
            <person name="Laine P."/>
            <person name="Deptula P."/>
            <person name="Varmanen P."/>
            <person name="Auvinen P."/>
        </authorList>
    </citation>
    <scope>NUCLEOTIDE SEQUENCE [LARGE SCALE GENOMIC DNA]</scope>
    <source>
        <strain evidence="1 2">JS278</strain>
    </source>
</reference>
<accession>A0A344UY90</accession>
<sequence>MPSATKKVTVTRRSTGRYLATNARGGQIRFGTGADEEFSPVELLLAAIGGCSSVDVDQVTSRRTDPEQFDVTVTGQRIIDADGASRLDPVGLDFAVHFPDTEEGREAAGLVERLVKLSRDKTCTVSRTIESATPVVFKADGEPLD</sequence>
<dbReference type="RefSeq" id="WP_114046389.1">
    <property type="nucleotide sequence ID" value="NZ_CP025198.1"/>
</dbReference>
<dbReference type="KEGG" id="acij:JS278_03104"/>
<dbReference type="Proteomes" id="UP000251995">
    <property type="component" value="Chromosome"/>
</dbReference>
<dbReference type="Pfam" id="PF02566">
    <property type="entry name" value="OsmC"/>
    <property type="match status" value="1"/>
</dbReference>
<dbReference type="InterPro" id="IPR015946">
    <property type="entry name" value="KH_dom-like_a/b"/>
</dbReference>
<evidence type="ECO:0000313" key="2">
    <source>
        <dbReference type="Proteomes" id="UP000251995"/>
    </source>
</evidence>
<name>A0A344UY90_9ACTN</name>